<evidence type="ECO:0000256" key="4">
    <source>
        <dbReference type="SAM" id="MobiDB-lite"/>
    </source>
</evidence>
<keyword evidence="2 3" id="KW-0802">TPR repeat</keyword>
<dbReference type="SUPFAM" id="SSF48452">
    <property type="entry name" value="TPR-like"/>
    <property type="match status" value="2"/>
</dbReference>
<dbReference type="PANTHER" id="PTHR45641">
    <property type="entry name" value="TETRATRICOPEPTIDE REPEAT PROTEIN (AFU_ORTHOLOGUE AFUA_6G03870)"/>
    <property type="match status" value="1"/>
</dbReference>
<dbReference type="InterPro" id="IPR011990">
    <property type="entry name" value="TPR-like_helical_dom_sf"/>
</dbReference>
<reference evidence="6 7" key="1">
    <citation type="submission" date="2014-04" db="EMBL/GenBank/DDBJ databases">
        <authorList>
            <consortium name="DOE Joint Genome Institute"/>
            <person name="Kuo A."/>
            <person name="Girlanda M."/>
            <person name="Perotto S."/>
            <person name="Kohler A."/>
            <person name="Nagy L.G."/>
            <person name="Floudas D."/>
            <person name="Copeland A."/>
            <person name="Barry K.W."/>
            <person name="Cichocki N."/>
            <person name="Veneault-Fourrey C."/>
            <person name="LaButti K."/>
            <person name="Lindquist E.A."/>
            <person name="Lipzen A."/>
            <person name="Lundell T."/>
            <person name="Morin E."/>
            <person name="Murat C."/>
            <person name="Sun H."/>
            <person name="Tunlid A."/>
            <person name="Henrissat B."/>
            <person name="Grigoriev I.V."/>
            <person name="Hibbett D.S."/>
            <person name="Martin F."/>
            <person name="Nordberg H.P."/>
            <person name="Cantor M.N."/>
            <person name="Hua S.X."/>
        </authorList>
    </citation>
    <scope>NUCLEOTIDE SEQUENCE [LARGE SCALE GENOMIC DNA]</scope>
    <source>
        <strain evidence="6 7">MUT 4182</strain>
    </source>
</reference>
<feature type="region of interest" description="Disordered" evidence="4">
    <location>
        <begin position="141"/>
        <end position="167"/>
    </location>
</feature>
<evidence type="ECO:0000256" key="3">
    <source>
        <dbReference type="PROSITE-ProRule" id="PRU00339"/>
    </source>
</evidence>
<dbReference type="SMART" id="SM00220">
    <property type="entry name" value="S_TKc"/>
    <property type="match status" value="1"/>
</dbReference>
<proteinExistence type="predicted"/>
<dbReference type="PROSITE" id="PS50005">
    <property type="entry name" value="TPR"/>
    <property type="match status" value="2"/>
</dbReference>
<dbReference type="STRING" id="1051891.A0A0C3KLU2"/>
<reference evidence="7" key="2">
    <citation type="submission" date="2015-01" db="EMBL/GenBank/DDBJ databases">
        <title>Evolutionary Origins and Diversification of the Mycorrhizal Mutualists.</title>
        <authorList>
            <consortium name="DOE Joint Genome Institute"/>
            <consortium name="Mycorrhizal Genomics Consortium"/>
            <person name="Kohler A."/>
            <person name="Kuo A."/>
            <person name="Nagy L.G."/>
            <person name="Floudas D."/>
            <person name="Copeland A."/>
            <person name="Barry K.W."/>
            <person name="Cichocki N."/>
            <person name="Veneault-Fourrey C."/>
            <person name="LaButti K."/>
            <person name="Lindquist E.A."/>
            <person name="Lipzen A."/>
            <person name="Lundell T."/>
            <person name="Morin E."/>
            <person name="Murat C."/>
            <person name="Riley R."/>
            <person name="Ohm R."/>
            <person name="Sun H."/>
            <person name="Tunlid A."/>
            <person name="Henrissat B."/>
            <person name="Grigoriev I.V."/>
            <person name="Hibbett D.S."/>
            <person name="Martin F."/>
        </authorList>
    </citation>
    <scope>NUCLEOTIDE SEQUENCE [LARGE SCALE GENOMIC DNA]</scope>
    <source>
        <strain evidence="7">MUT 4182</strain>
    </source>
</reference>
<dbReference type="InterPro" id="IPR000719">
    <property type="entry name" value="Prot_kinase_dom"/>
</dbReference>
<dbReference type="InterPro" id="IPR019734">
    <property type="entry name" value="TPR_rpt"/>
</dbReference>
<keyword evidence="1" id="KW-0677">Repeat</keyword>
<evidence type="ECO:0000256" key="1">
    <source>
        <dbReference type="ARBA" id="ARBA00022737"/>
    </source>
</evidence>
<evidence type="ECO:0000259" key="5">
    <source>
        <dbReference type="PROSITE" id="PS50011"/>
    </source>
</evidence>
<evidence type="ECO:0000313" key="6">
    <source>
        <dbReference type="EMBL" id="KIO22323.1"/>
    </source>
</evidence>
<dbReference type="SMART" id="SM00028">
    <property type="entry name" value="TPR"/>
    <property type="match status" value="9"/>
</dbReference>
<feature type="repeat" description="TPR" evidence="3">
    <location>
        <begin position="536"/>
        <end position="569"/>
    </location>
</feature>
<dbReference type="OrthoDB" id="431454at2759"/>
<dbReference type="InterPro" id="IPR011009">
    <property type="entry name" value="Kinase-like_dom_sf"/>
</dbReference>
<dbReference type="AlphaFoldDB" id="A0A0C3KLU2"/>
<dbReference type="Proteomes" id="UP000054248">
    <property type="component" value="Unassembled WGS sequence"/>
</dbReference>
<feature type="domain" description="Protein kinase" evidence="5">
    <location>
        <begin position="186"/>
        <end position="518"/>
    </location>
</feature>
<dbReference type="Gene3D" id="1.25.40.10">
    <property type="entry name" value="Tetratricopeptide repeat domain"/>
    <property type="match status" value="3"/>
</dbReference>
<dbReference type="GO" id="GO:0004672">
    <property type="term" value="F:protein kinase activity"/>
    <property type="evidence" value="ECO:0007669"/>
    <property type="project" value="InterPro"/>
</dbReference>
<dbReference type="EMBL" id="KN823112">
    <property type="protein sequence ID" value="KIO22323.1"/>
    <property type="molecule type" value="Genomic_DNA"/>
</dbReference>
<dbReference type="InterPro" id="IPR008271">
    <property type="entry name" value="Ser/Thr_kinase_AS"/>
</dbReference>
<dbReference type="PROSITE" id="PS50293">
    <property type="entry name" value="TPR_REGION"/>
    <property type="match status" value="1"/>
</dbReference>
<dbReference type="Pfam" id="PF07714">
    <property type="entry name" value="PK_Tyr_Ser-Thr"/>
    <property type="match status" value="2"/>
</dbReference>
<dbReference type="PROSITE" id="PS00108">
    <property type="entry name" value="PROTEIN_KINASE_ST"/>
    <property type="match status" value="1"/>
</dbReference>
<feature type="repeat" description="TPR" evidence="3">
    <location>
        <begin position="656"/>
        <end position="689"/>
    </location>
</feature>
<evidence type="ECO:0000256" key="2">
    <source>
        <dbReference type="ARBA" id="ARBA00022803"/>
    </source>
</evidence>
<evidence type="ECO:0000313" key="7">
    <source>
        <dbReference type="Proteomes" id="UP000054248"/>
    </source>
</evidence>
<keyword evidence="7" id="KW-1185">Reference proteome</keyword>
<dbReference type="Gene3D" id="1.10.510.10">
    <property type="entry name" value="Transferase(Phosphotransferase) domain 1"/>
    <property type="match status" value="2"/>
</dbReference>
<name>A0A0C3KLU2_9AGAM</name>
<accession>A0A0C3KLU2</accession>
<dbReference type="GO" id="GO:0005524">
    <property type="term" value="F:ATP binding"/>
    <property type="evidence" value="ECO:0007669"/>
    <property type="project" value="InterPro"/>
</dbReference>
<dbReference type="PANTHER" id="PTHR45641:SF19">
    <property type="entry name" value="NEPHROCYSTIN-3"/>
    <property type="match status" value="1"/>
</dbReference>
<protein>
    <recommendedName>
        <fullName evidence="5">Protein kinase domain-containing protein</fullName>
    </recommendedName>
</protein>
<dbReference type="HOGENOM" id="CLU_000288_7_37_1"/>
<dbReference type="Pfam" id="PF13424">
    <property type="entry name" value="TPR_12"/>
    <property type="match status" value="4"/>
</dbReference>
<gene>
    <name evidence="6" type="ORF">M407DRAFT_28121</name>
</gene>
<dbReference type="InterPro" id="IPR001245">
    <property type="entry name" value="Ser-Thr/Tyr_kinase_cat_dom"/>
</dbReference>
<organism evidence="6 7">
    <name type="scientific">Tulasnella calospora MUT 4182</name>
    <dbReference type="NCBI Taxonomy" id="1051891"/>
    <lineage>
        <taxon>Eukaryota</taxon>
        <taxon>Fungi</taxon>
        <taxon>Dikarya</taxon>
        <taxon>Basidiomycota</taxon>
        <taxon>Agaricomycotina</taxon>
        <taxon>Agaricomycetes</taxon>
        <taxon>Cantharellales</taxon>
        <taxon>Tulasnellaceae</taxon>
        <taxon>Tulasnella</taxon>
    </lineage>
</organism>
<sequence>MPSPIAKRRYLRGREILVLTESSRLVDVCLLIREVRTLYADPSARFHQYQSDQWEDANRWYSDRCAMKDSSVPPLEILFGTRDVALSHPQILQPGLVKLDLYLEFSRMWTFARALYDQFDDLHLPIWGPKPRTPTVKEITEEKGENGNVHQKATAESGGETSQATSERQRLGALSDFRIGPSEIEFTSSRCHGSGGKADVGQATFRRKIWTTKQLVAVKKHRYYSDINKGRFANEFIHEVEVMAGLSHENIVQLIGFVEDLENGIAWVILSWVPNGNVSEFLKTGDWEIPERVSLIKDTFEGVKYLHSRQPPICHGDLKSFNILVSASYRAVITDFGSARAISAPEGEVMSDEDVKIIRLHYGCDYIYNAEQTYYKQCSSATLTEDGQQVQAIPSEEQASPPIHVGAARNQLTLTGPAWSLRWAAPEVVKGRRSGLSSDIWAVAWVCWEVMTNNVPFPQLNSEGAIALTVIRGKVPSPREDAQLAHIAALCSLMTDCWTFDPRARPKIGWCCAELKWMPSTPPECRTPSGPKGPSTSLLFEMGETYLGQGRYEQAISLFRQALSLARVADDDTDAANALESIARAYFFQSKYKQAEEWFTQAQEIYARLGNDRGQAGTLSQLGEVYRYQSKYTEAEDSHTRAQEIFARLGNDHGRAFALRGLGHVYGLQSKYAQAEESFSRAQEIYARLGYDQGQANALIGLARVYRSQSKYIQAVESYTGAQEICARLGDDLGRANTLEGLGYIYYYQSENIQAEGSYTQAQEIYSRLGNDHGRANTLSGLGNVYRLQSKYIEAEESLSQAQQIYARIGRGHDQADALMRLGEIYHTRSRYTQAEESFMAAREIFTRVCHVQGQAATLRSMGHMRRDQGQNVRAAAHFADALKLYEQLGMTKHAEDVGRELALVLAQETSPHISVPSMSSAQ</sequence>
<dbReference type="SUPFAM" id="SSF56112">
    <property type="entry name" value="Protein kinase-like (PK-like)"/>
    <property type="match status" value="1"/>
</dbReference>
<dbReference type="PROSITE" id="PS50011">
    <property type="entry name" value="PROTEIN_KINASE_DOM"/>
    <property type="match status" value="1"/>
</dbReference>